<dbReference type="SMART" id="SM00034">
    <property type="entry name" value="CLECT"/>
    <property type="match status" value="1"/>
</dbReference>
<dbReference type="Proteomes" id="UP000472267">
    <property type="component" value="Chromosome 6"/>
</dbReference>
<dbReference type="InParanoid" id="A0A672HW90"/>
<sequence>MEQNSLTVLNGVHFTARYSRLGVQCFPMMYVAVHQELWISTTVLGVLLSSQGWKYFCSSLYYVSSTRKTWQKSRNDCLSRGADLMIIDSREEQDFLRRLSKEMWIGLTDGAQEGTWRWVDGTLLNTSYWIPGQPDNNDKGKEENCAEIHICGSWNDKSCGLQNHWICEKKVAP</sequence>
<dbReference type="CDD" id="cd03590">
    <property type="entry name" value="CLECT_DC-SIGN_like"/>
    <property type="match status" value="1"/>
</dbReference>
<dbReference type="SUPFAM" id="SSF56436">
    <property type="entry name" value="C-type lectin-like"/>
    <property type="match status" value="1"/>
</dbReference>
<dbReference type="InterPro" id="IPR016186">
    <property type="entry name" value="C-type_lectin-like/link_sf"/>
</dbReference>
<reference evidence="4" key="3">
    <citation type="submission" date="2025-09" db="UniProtKB">
        <authorList>
            <consortium name="Ensembl"/>
        </authorList>
    </citation>
    <scope>IDENTIFICATION</scope>
</reference>
<organism evidence="4 5">
    <name type="scientific">Salarias fasciatus</name>
    <name type="common">Jewelled blenny</name>
    <name type="synonym">Blennius fasciatus</name>
    <dbReference type="NCBI Taxonomy" id="181472"/>
    <lineage>
        <taxon>Eukaryota</taxon>
        <taxon>Metazoa</taxon>
        <taxon>Chordata</taxon>
        <taxon>Craniata</taxon>
        <taxon>Vertebrata</taxon>
        <taxon>Euteleostomi</taxon>
        <taxon>Actinopterygii</taxon>
        <taxon>Neopterygii</taxon>
        <taxon>Teleostei</taxon>
        <taxon>Neoteleostei</taxon>
        <taxon>Acanthomorphata</taxon>
        <taxon>Ovalentaria</taxon>
        <taxon>Blenniimorphae</taxon>
        <taxon>Blenniiformes</taxon>
        <taxon>Blennioidei</taxon>
        <taxon>Blenniidae</taxon>
        <taxon>Salariinae</taxon>
        <taxon>Salarias</taxon>
    </lineage>
</organism>
<evidence type="ECO:0000256" key="2">
    <source>
        <dbReference type="ARBA" id="ARBA00023157"/>
    </source>
</evidence>
<evidence type="ECO:0000256" key="1">
    <source>
        <dbReference type="ARBA" id="ARBA00022734"/>
    </source>
</evidence>
<reference evidence="4" key="2">
    <citation type="submission" date="2025-08" db="UniProtKB">
        <authorList>
            <consortium name="Ensembl"/>
        </authorList>
    </citation>
    <scope>IDENTIFICATION</scope>
</reference>
<keyword evidence="1" id="KW-0430">Lectin</keyword>
<dbReference type="InterPro" id="IPR016187">
    <property type="entry name" value="CTDL_fold"/>
</dbReference>
<evidence type="ECO:0000259" key="3">
    <source>
        <dbReference type="PROSITE" id="PS50041"/>
    </source>
</evidence>
<dbReference type="InterPro" id="IPR001304">
    <property type="entry name" value="C-type_lectin-like"/>
</dbReference>
<protein>
    <recommendedName>
        <fullName evidence="3">C-type lectin domain-containing protein</fullName>
    </recommendedName>
</protein>
<name>A0A672HW90_SALFA</name>
<reference evidence="4" key="1">
    <citation type="submission" date="2019-06" db="EMBL/GenBank/DDBJ databases">
        <authorList>
            <consortium name="Wellcome Sanger Institute Data Sharing"/>
        </authorList>
    </citation>
    <scope>NUCLEOTIDE SEQUENCE [LARGE SCALE GENOMIC DNA]</scope>
</reference>
<dbReference type="FunCoup" id="A0A672HW90">
    <property type="interactions" value="293"/>
</dbReference>
<keyword evidence="5" id="KW-1185">Reference proteome</keyword>
<dbReference type="InterPro" id="IPR050111">
    <property type="entry name" value="C-type_lectin/snaclec_domain"/>
</dbReference>
<proteinExistence type="predicted"/>
<feature type="domain" description="C-type lectin" evidence="3">
    <location>
        <begin position="56"/>
        <end position="168"/>
    </location>
</feature>
<accession>A0A672HW90</accession>
<dbReference type="GO" id="GO:0030246">
    <property type="term" value="F:carbohydrate binding"/>
    <property type="evidence" value="ECO:0007669"/>
    <property type="project" value="UniProtKB-KW"/>
</dbReference>
<dbReference type="PROSITE" id="PS00615">
    <property type="entry name" value="C_TYPE_LECTIN_1"/>
    <property type="match status" value="1"/>
</dbReference>
<dbReference type="PROSITE" id="PS50041">
    <property type="entry name" value="C_TYPE_LECTIN_2"/>
    <property type="match status" value="1"/>
</dbReference>
<evidence type="ECO:0000313" key="5">
    <source>
        <dbReference type="Proteomes" id="UP000472267"/>
    </source>
</evidence>
<dbReference type="OMA" id="CAEIHIC"/>
<dbReference type="Ensembl" id="ENSSFAT00005034673.1">
    <property type="protein sequence ID" value="ENSSFAP00005033503.1"/>
    <property type="gene ID" value="ENSSFAG00005016940.1"/>
</dbReference>
<dbReference type="Gene3D" id="3.10.100.10">
    <property type="entry name" value="Mannose-Binding Protein A, subunit A"/>
    <property type="match status" value="1"/>
</dbReference>
<dbReference type="InterPro" id="IPR018378">
    <property type="entry name" value="C-type_lectin_CS"/>
</dbReference>
<dbReference type="Pfam" id="PF00059">
    <property type="entry name" value="Lectin_C"/>
    <property type="match status" value="1"/>
</dbReference>
<keyword evidence="2" id="KW-1015">Disulfide bond</keyword>
<dbReference type="PANTHER" id="PTHR22803">
    <property type="entry name" value="MANNOSE, PHOSPHOLIPASE, LECTIN RECEPTOR RELATED"/>
    <property type="match status" value="1"/>
</dbReference>
<evidence type="ECO:0000313" key="4">
    <source>
        <dbReference type="Ensembl" id="ENSSFAP00005033503.1"/>
    </source>
</evidence>
<dbReference type="InterPro" id="IPR033989">
    <property type="entry name" value="CD209-like_CTLD"/>
</dbReference>
<dbReference type="AlphaFoldDB" id="A0A672HW90"/>